<dbReference type="GO" id="GO:0046872">
    <property type="term" value="F:metal ion binding"/>
    <property type="evidence" value="ECO:0007669"/>
    <property type="project" value="UniProtKB-KW"/>
</dbReference>
<evidence type="ECO:0000256" key="6">
    <source>
        <dbReference type="ARBA" id="ARBA00022842"/>
    </source>
</evidence>
<dbReference type="AlphaFoldDB" id="A0A669BRC6"/>
<comment type="cofactor">
    <cofactor evidence="1">
        <name>Mn(2+)</name>
        <dbReference type="ChEBI" id="CHEBI:29035"/>
    </cofactor>
</comment>
<dbReference type="GeneTree" id="ENSGT00390000013847"/>
<comment type="function">
    <text evidence="10">Acts as a decapping enzyme capable of hydrolyzing monomethylated capped RNAs (in vitro). Hydrolyzes monomethylated capped RNA after alpha and beta phosphates to form N(7)-methyl-GDP. Shows low activity towards unmethylated capped RNA.</text>
</comment>
<dbReference type="SUPFAM" id="SSF55811">
    <property type="entry name" value="Nudix"/>
    <property type="match status" value="1"/>
</dbReference>
<proteinExistence type="inferred from homology"/>
<comment type="similarity">
    <text evidence="3">Belongs to the Nudix hydrolase family.</text>
</comment>
<evidence type="ECO:0000256" key="3">
    <source>
        <dbReference type="ARBA" id="ARBA00005582"/>
    </source>
</evidence>
<evidence type="ECO:0000256" key="9">
    <source>
        <dbReference type="ARBA" id="ARBA00093205"/>
    </source>
</evidence>
<dbReference type="EC" id="3.6.1.62" evidence="8"/>
<keyword evidence="7" id="KW-0464">Manganese</keyword>
<evidence type="ECO:0000259" key="13">
    <source>
        <dbReference type="PROSITE" id="PS51462"/>
    </source>
</evidence>
<dbReference type="InterPro" id="IPR000086">
    <property type="entry name" value="NUDIX_hydrolase_dom"/>
</dbReference>
<evidence type="ECO:0000256" key="12">
    <source>
        <dbReference type="ARBA" id="ARBA00093663"/>
    </source>
</evidence>
<dbReference type="Gene3D" id="3.90.79.10">
    <property type="entry name" value="Nucleoside Triphosphate Pyrophosphohydrolase"/>
    <property type="match status" value="1"/>
</dbReference>
<evidence type="ECO:0000256" key="1">
    <source>
        <dbReference type="ARBA" id="ARBA00001936"/>
    </source>
</evidence>
<name>A0A669BRC6_ORENI</name>
<dbReference type="Ensembl" id="ENSONIT00000075894.1">
    <property type="protein sequence ID" value="ENSONIP00000038289.1"/>
    <property type="gene ID" value="ENSONIG00000002142.2"/>
</dbReference>
<evidence type="ECO:0000256" key="10">
    <source>
        <dbReference type="ARBA" id="ARBA00093415"/>
    </source>
</evidence>
<feature type="domain" description="Nudix hydrolase" evidence="13">
    <location>
        <begin position="123"/>
        <end position="271"/>
    </location>
</feature>
<dbReference type="InterPro" id="IPR033716">
    <property type="entry name" value="Nudt17_dom"/>
</dbReference>
<sequence length="332" mass="36486">SNRGGAVVIFRLLDVSQSVTGHFTDSGEDEVEVSCTLEKNQFILYKGDRGRGVPLKVRHAEHSPLYIRTQFNLIQLYLYSTVSQQQLSRAQGFLLFLSQRPAFCPIKHLSATDAAAIPLDIQQRGVDVGVAILLQTANQRVLLTRRAKELRIFPNVWVPPGGHVELDETLLGAGLRELHEETGLKLEPEQVSPTVLGLWESVFPPMLSRGLPQRHHVVVYMLLHSSLTHLQLQPSLRPSPAEVSACLWAESRLVRAIVSAVDGEDASVQLDDLPSSISVSQVSADRALTESSMPLAVFTSRAPAGGPDVERVSTGTKFALELWLRSLDVPDL</sequence>
<organism evidence="14 15">
    <name type="scientific">Oreochromis niloticus</name>
    <name type="common">Nile tilapia</name>
    <name type="synonym">Tilapia nilotica</name>
    <dbReference type="NCBI Taxonomy" id="8128"/>
    <lineage>
        <taxon>Eukaryota</taxon>
        <taxon>Metazoa</taxon>
        <taxon>Chordata</taxon>
        <taxon>Craniata</taxon>
        <taxon>Vertebrata</taxon>
        <taxon>Euteleostomi</taxon>
        <taxon>Actinopterygii</taxon>
        <taxon>Neopterygii</taxon>
        <taxon>Teleostei</taxon>
        <taxon>Neoteleostei</taxon>
        <taxon>Acanthomorphata</taxon>
        <taxon>Ovalentaria</taxon>
        <taxon>Cichlomorphae</taxon>
        <taxon>Cichliformes</taxon>
        <taxon>Cichlidae</taxon>
        <taxon>African cichlids</taxon>
        <taxon>Pseudocrenilabrinae</taxon>
        <taxon>Oreochromini</taxon>
        <taxon>Oreochromis</taxon>
    </lineage>
</organism>
<evidence type="ECO:0000256" key="4">
    <source>
        <dbReference type="ARBA" id="ARBA00022723"/>
    </source>
</evidence>
<dbReference type="GO" id="GO:0035529">
    <property type="term" value="F:NADH pyrophosphatase activity"/>
    <property type="evidence" value="ECO:0007669"/>
    <property type="project" value="TreeGrafter"/>
</dbReference>
<dbReference type="InterPro" id="IPR015797">
    <property type="entry name" value="NUDIX_hydrolase-like_dom_sf"/>
</dbReference>
<accession>A0A669BRC6</accession>
<dbReference type="PROSITE" id="PS51462">
    <property type="entry name" value="NUDIX"/>
    <property type="match status" value="1"/>
</dbReference>
<reference evidence="14" key="3">
    <citation type="submission" date="2025-09" db="UniProtKB">
        <authorList>
            <consortium name="Ensembl"/>
        </authorList>
    </citation>
    <scope>IDENTIFICATION</scope>
</reference>
<keyword evidence="6" id="KW-0460">Magnesium</keyword>
<dbReference type="PANTHER" id="PTHR42904:SF1">
    <property type="entry name" value="NUCLEOSIDE DIPHOSPHATE-LINKED MOIETY X MOTIF 17"/>
    <property type="match status" value="1"/>
</dbReference>
<evidence type="ECO:0000256" key="5">
    <source>
        <dbReference type="ARBA" id="ARBA00022801"/>
    </source>
</evidence>
<dbReference type="InterPro" id="IPR050241">
    <property type="entry name" value="NAD-cap_RNA_hydrolase_NudC"/>
</dbReference>
<dbReference type="GO" id="GO:0005777">
    <property type="term" value="C:peroxisome"/>
    <property type="evidence" value="ECO:0007669"/>
    <property type="project" value="TreeGrafter"/>
</dbReference>
<keyword evidence="5" id="KW-0378">Hydrolase</keyword>
<dbReference type="GO" id="GO:0006742">
    <property type="term" value="P:NADP+ catabolic process"/>
    <property type="evidence" value="ECO:0007669"/>
    <property type="project" value="TreeGrafter"/>
</dbReference>
<evidence type="ECO:0000313" key="15">
    <source>
        <dbReference type="Proteomes" id="UP000005207"/>
    </source>
</evidence>
<dbReference type="GO" id="GO:0019677">
    <property type="term" value="P:NAD+ catabolic process"/>
    <property type="evidence" value="ECO:0007669"/>
    <property type="project" value="TreeGrafter"/>
</dbReference>
<evidence type="ECO:0000256" key="2">
    <source>
        <dbReference type="ARBA" id="ARBA00001946"/>
    </source>
</evidence>
<dbReference type="Proteomes" id="UP000005207">
    <property type="component" value="Linkage group LG11"/>
</dbReference>
<evidence type="ECO:0000313" key="14">
    <source>
        <dbReference type="Ensembl" id="ENSONIP00000038289.1"/>
    </source>
</evidence>
<dbReference type="InParanoid" id="A0A669BRC6"/>
<reference evidence="14" key="2">
    <citation type="submission" date="2025-08" db="UniProtKB">
        <authorList>
            <consortium name="Ensembl"/>
        </authorList>
    </citation>
    <scope>IDENTIFICATION</scope>
</reference>
<comment type="cofactor">
    <cofactor evidence="2">
        <name>Mg(2+)</name>
        <dbReference type="ChEBI" id="CHEBI:18420"/>
    </cofactor>
</comment>
<dbReference type="FunFam" id="3.90.79.10:FF:000033">
    <property type="entry name" value="nucleoside diphosphate-linked moiety X motif 17 isoform X1"/>
    <property type="match status" value="1"/>
</dbReference>
<evidence type="ECO:0000256" key="8">
    <source>
        <dbReference type="ARBA" id="ARBA00026102"/>
    </source>
</evidence>
<dbReference type="CDD" id="cd04694">
    <property type="entry name" value="NUDIX_Nudt17"/>
    <property type="match status" value="1"/>
</dbReference>
<keyword evidence="15" id="KW-1185">Reference proteome</keyword>
<evidence type="ECO:0000256" key="11">
    <source>
        <dbReference type="ARBA" id="ARBA00093621"/>
    </source>
</evidence>
<dbReference type="FunCoup" id="A0A669BRC6">
    <property type="interactions" value="59"/>
</dbReference>
<dbReference type="GO" id="GO:0005829">
    <property type="term" value="C:cytosol"/>
    <property type="evidence" value="ECO:0007669"/>
    <property type="project" value="TreeGrafter"/>
</dbReference>
<comment type="catalytic activity">
    <reaction evidence="9">
        <text>a 5'-end (N(7)-methyl 5'-triphosphoguanosine)-ribonucleoside in mRNA + H2O = N(7)-methyl-GDP + a 5'-end phospho-ribonucleoside in mRNA + 2 H(+)</text>
        <dbReference type="Rhea" id="RHEA:67484"/>
        <dbReference type="Rhea" id="RHEA-COMP:15692"/>
        <dbReference type="Rhea" id="RHEA-COMP:17167"/>
        <dbReference type="ChEBI" id="CHEBI:15377"/>
        <dbReference type="ChEBI" id="CHEBI:15378"/>
        <dbReference type="ChEBI" id="CHEBI:63714"/>
        <dbReference type="ChEBI" id="CHEBI:138282"/>
        <dbReference type="ChEBI" id="CHEBI:156461"/>
        <dbReference type="EC" id="3.6.1.62"/>
    </reaction>
</comment>
<dbReference type="PANTHER" id="PTHR42904">
    <property type="entry name" value="NUDIX HYDROLASE, NUDC SUBFAMILY"/>
    <property type="match status" value="1"/>
</dbReference>
<dbReference type="Pfam" id="PF00293">
    <property type="entry name" value="NUDIX"/>
    <property type="match status" value="1"/>
</dbReference>
<gene>
    <name evidence="14" type="primary">nudt17</name>
</gene>
<evidence type="ECO:0000256" key="7">
    <source>
        <dbReference type="ARBA" id="ARBA00023211"/>
    </source>
</evidence>
<dbReference type="GO" id="GO:0140933">
    <property type="term" value="F:5'-(N(7)-methylguanosine 5'-triphospho)-[mRNA] hydrolase activity"/>
    <property type="evidence" value="ECO:0007669"/>
    <property type="project" value="UniProtKB-EC"/>
</dbReference>
<keyword evidence="4" id="KW-0479">Metal-binding</keyword>
<reference evidence="15" key="1">
    <citation type="submission" date="2012-01" db="EMBL/GenBank/DDBJ databases">
        <title>The Genome Sequence of Oreochromis niloticus (Nile Tilapia).</title>
        <authorList>
            <consortium name="Broad Institute Genome Assembly Team"/>
            <consortium name="Broad Institute Sequencing Platform"/>
            <person name="Di Palma F."/>
            <person name="Johnson J."/>
            <person name="Lander E.S."/>
            <person name="Lindblad-Toh K."/>
        </authorList>
    </citation>
    <scope>NUCLEOTIDE SEQUENCE [LARGE SCALE GENOMIC DNA]</scope>
</reference>
<protein>
    <recommendedName>
        <fullName evidence="11">m7GpppN-mRNA hydrolase NUDT17</fullName>
        <ecNumber evidence="8">3.6.1.62</ecNumber>
    </recommendedName>
    <alternativeName>
        <fullName evidence="12">Nucleoside diphosphate-linked moiety X motif 17</fullName>
    </alternativeName>
</protein>